<evidence type="ECO:0000256" key="6">
    <source>
        <dbReference type="SAM" id="Phobius"/>
    </source>
</evidence>
<evidence type="ECO:0000256" key="3">
    <source>
        <dbReference type="ARBA" id="ARBA00022692"/>
    </source>
</evidence>
<dbReference type="EMBL" id="RPEM01000003">
    <property type="protein sequence ID" value="TGD44409.1"/>
    <property type="molecule type" value="Genomic_DNA"/>
</dbReference>
<evidence type="ECO:0000259" key="7">
    <source>
        <dbReference type="Pfam" id="PF00892"/>
    </source>
</evidence>
<comment type="caution">
    <text evidence="8">The sequence shown here is derived from an EMBL/GenBank/DDBJ whole genome shotgun (WGS) entry which is preliminary data.</text>
</comment>
<evidence type="ECO:0000313" key="8">
    <source>
        <dbReference type="EMBL" id="TGD44409.1"/>
    </source>
</evidence>
<evidence type="ECO:0000313" key="9">
    <source>
        <dbReference type="Proteomes" id="UP000297741"/>
    </source>
</evidence>
<comment type="subcellular location">
    <subcellularLocation>
        <location evidence="1">Membrane</location>
        <topology evidence="1">Multi-pass membrane protein</topology>
    </subcellularLocation>
</comment>
<comment type="similarity">
    <text evidence="2">Belongs to the drug/metabolite transporter (DMT) superfamily. 10 TMS drug/metabolite exporter (DME) (TC 2.A.7.3) family.</text>
</comment>
<dbReference type="InterPro" id="IPR037185">
    <property type="entry name" value="EmrE-like"/>
</dbReference>
<dbReference type="SUPFAM" id="SSF103481">
    <property type="entry name" value="Multidrug resistance efflux transporter EmrE"/>
    <property type="match status" value="2"/>
</dbReference>
<feature type="transmembrane region" description="Helical" evidence="6">
    <location>
        <begin position="88"/>
        <end position="106"/>
    </location>
</feature>
<feature type="transmembrane region" description="Helical" evidence="6">
    <location>
        <begin position="223"/>
        <end position="243"/>
    </location>
</feature>
<dbReference type="Pfam" id="PF00892">
    <property type="entry name" value="EamA"/>
    <property type="match status" value="2"/>
</dbReference>
<feature type="transmembrane region" description="Helical" evidence="6">
    <location>
        <begin position="249"/>
        <end position="268"/>
    </location>
</feature>
<evidence type="ECO:0000256" key="1">
    <source>
        <dbReference type="ARBA" id="ARBA00004141"/>
    </source>
</evidence>
<feature type="domain" description="EamA" evidence="7">
    <location>
        <begin position="137"/>
        <end position="266"/>
    </location>
</feature>
<evidence type="ECO:0000256" key="4">
    <source>
        <dbReference type="ARBA" id="ARBA00022989"/>
    </source>
</evidence>
<keyword evidence="9" id="KW-1185">Reference proteome</keyword>
<feature type="transmembrane region" description="Helical" evidence="6">
    <location>
        <begin position="113"/>
        <end position="131"/>
    </location>
</feature>
<keyword evidence="3 6" id="KW-0812">Transmembrane</keyword>
<dbReference type="InterPro" id="IPR000620">
    <property type="entry name" value="EamA_dom"/>
</dbReference>
<protein>
    <submittedName>
        <fullName evidence="8">DMT family transporter</fullName>
    </submittedName>
</protein>
<feature type="transmembrane region" description="Helical" evidence="6">
    <location>
        <begin position="167"/>
        <end position="188"/>
    </location>
</feature>
<dbReference type="PANTHER" id="PTHR22911:SF6">
    <property type="entry name" value="SOLUTE CARRIER FAMILY 35 MEMBER G1"/>
    <property type="match status" value="1"/>
</dbReference>
<evidence type="ECO:0000256" key="2">
    <source>
        <dbReference type="ARBA" id="ARBA00009853"/>
    </source>
</evidence>
<reference evidence="8 9" key="1">
    <citation type="submission" date="2018-11" db="EMBL/GenBank/DDBJ databases">
        <title>Tabrizicola sp. isolated from sediment of alpine lake.</title>
        <authorList>
            <person name="Liu Z."/>
        </authorList>
    </citation>
    <scope>NUCLEOTIDE SEQUENCE [LARGE SCALE GENOMIC DNA]</scope>
    <source>
        <strain evidence="8 9">DRYC-M-16</strain>
    </source>
</reference>
<feature type="transmembrane region" description="Helical" evidence="6">
    <location>
        <begin position="59"/>
        <end position="76"/>
    </location>
</feature>
<feature type="transmembrane region" description="Helical" evidence="6">
    <location>
        <begin position="137"/>
        <end position="155"/>
    </location>
</feature>
<dbReference type="Proteomes" id="UP000297741">
    <property type="component" value="Unassembled WGS sequence"/>
</dbReference>
<gene>
    <name evidence="8" type="ORF">EEB11_04985</name>
</gene>
<keyword evidence="4 6" id="KW-1133">Transmembrane helix</keyword>
<dbReference type="PANTHER" id="PTHR22911">
    <property type="entry name" value="ACYL-MALONYL CONDENSING ENZYME-RELATED"/>
    <property type="match status" value="1"/>
</dbReference>
<feature type="domain" description="EamA" evidence="7">
    <location>
        <begin position="2"/>
        <end position="127"/>
    </location>
</feature>
<accession>A0ABY2KP33</accession>
<proteinExistence type="inferred from homology"/>
<organism evidence="8 9">
    <name type="scientific">Pseudotabrizicola sediminis</name>
    <dbReference type="NCBI Taxonomy" id="2486418"/>
    <lineage>
        <taxon>Bacteria</taxon>
        <taxon>Pseudomonadati</taxon>
        <taxon>Pseudomonadota</taxon>
        <taxon>Alphaproteobacteria</taxon>
        <taxon>Rhodobacterales</taxon>
        <taxon>Paracoccaceae</taxon>
        <taxon>Pseudotabrizicola</taxon>
    </lineage>
</organism>
<keyword evidence="5 6" id="KW-0472">Membrane</keyword>
<dbReference type="Gene3D" id="1.10.3730.20">
    <property type="match status" value="1"/>
</dbReference>
<feature type="transmembrane region" description="Helical" evidence="6">
    <location>
        <begin position="194"/>
        <end position="211"/>
    </location>
</feature>
<evidence type="ECO:0000256" key="5">
    <source>
        <dbReference type="ARBA" id="ARBA00023136"/>
    </source>
</evidence>
<name>A0ABY2KP33_9RHOB</name>
<feature type="transmembrane region" description="Helical" evidence="6">
    <location>
        <begin position="29"/>
        <end position="47"/>
    </location>
</feature>
<sequence length="282" mass="29924">MFASGLCFVGVTGIVRYLGTELPAVQSAFLRFAWGVVFLLPALIGVLRSGMPGLHLRLHLGRGVVHVAAVVCWFYAMARIPVAEVTAIGYLNPVLLTLGTVVFFGERLSLRRVLAIGVALTGALIVLRPGLREVTDGHIAQIFAAVFFAGSYLFAKRLSGIASAGQIVAMLSLVVTLALAPLAAWVWVPVSAEQIAWLAVVAACATGGHYCMSRAFAAAPIAVSQPVVFLQLIWAALLGWVAFGEAVDVFVLLGGAVIVGSVSYITWAEARQRRRVVMPEVL</sequence>